<reference evidence="3" key="1">
    <citation type="submission" date="2013-12" db="EMBL/GenBank/DDBJ databases">
        <title>Genome sequences of Streptococcus thermophilus strains MTH17CL396 and M17PTZA496 isolated from Fontina cheese in Valle d'Aosta region (Italy).</title>
        <authorList>
            <person name="Treu L."/>
            <person name="Giacomini A."/>
            <person name="Corich V."/>
            <person name="Vendramin V."/>
            <person name="Bovo B."/>
        </authorList>
    </citation>
    <scope>NUCLEOTIDE SEQUENCE [LARGE SCALE GENOMIC DNA]</scope>
    <source>
        <strain evidence="3">M17PTZA496</strain>
    </source>
</reference>
<name>A0A0E2PZU9_STRTR</name>
<sequence>MLNKIKARLLIGLGGLAVTSFIVMIGYTIGSQSVTSHTHKQIQS</sequence>
<keyword evidence="1" id="KW-1133">Transmembrane helix</keyword>
<feature type="transmembrane region" description="Helical" evidence="1">
    <location>
        <begin position="7"/>
        <end position="29"/>
    </location>
</feature>
<accession>A0A0E2PZU9</accession>
<evidence type="ECO:0000256" key="1">
    <source>
        <dbReference type="SAM" id="Phobius"/>
    </source>
</evidence>
<evidence type="ECO:0000313" key="2">
    <source>
        <dbReference type="EMBL" id="ETW88588.1"/>
    </source>
</evidence>
<comment type="caution">
    <text evidence="2">The sequence shown here is derived from an EMBL/GenBank/DDBJ whole genome shotgun (WGS) entry which is preliminary data.</text>
</comment>
<gene>
    <name evidence="2" type="ORF">X841_08620</name>
</gene>
<protein>
    <submittedName>
        <fullName evidence="2">Uncharacterized protein</fullName>
    </submittedName>
</protein>
<proteinExistence type="predicted"/>
<dbReference type="Proteomes" id="UP000024559">
    <property type="component" value="Chromosome"/>
</dbReference>
<dbReference type="EMBL" id="AZJT01000061">
    <property type="protein sequence ID" value="ETW88588.1"/>
    <property type="molecule type" value="Genomic_DNA"/>
</dbReference>
<dbReference type="PATRIC" id="fig|1433289.7.peg.1787"/>
<keyword evidence="1" id="KW-0472">Membrane</keyword>
<dbReference type="HOGENOM" id="CLU_3222886_0_0_9"/>
<keyword evidence="1" id="KW-0812">Transmembrane</keyword>
<organism evidence="2 3">
    <name type="scientific">Streptococcus thermophilus M17PTZA496</name>
    <dbReference type="NCBI Taxonomy" id="1433289"/>
    <lineage>
        <taxon>Bacteria</taxon>
        <taxon>Bacillati</taxon>
        <taxon>Bacillota</taxon>
        <taxon>Bacilli</taxon>
        <taxon>Lactobacillales</taxon>
        <taxon>Streptococcaceae</taxon>
        <taxon>Streptococcus</taxon>
    </lineage>
</organism>
<dbReference type="AlphaFoldDB" id="A0A0E2PZU9"/>
<evidence type="ECO:0000313" key="3">
    <source>
        <dbReference type="Proteomes" id="UP000024559"/>
    </source>
</evidence>